<dbReference type="InterPro" id="IPR001492">
    <property type="entry name" value="Flagellin"/>
</dbReference>
<dbReference type="GO" id="GO:0005198">
    <property type="term" value="F:structural molecule activity"/>
    <property type="evidence" value="ECO:0007669"/>
    <property type="project" value="InterPro"/>
</dbReference>
<organism evidence="7 8">
    <name type="scientific">Candidatus Nitronauta litoralis</name>
    <dbReference type="NCBI Taxonomy" id="2705533"/>
    <lineage>
        <taxon>Bacteria</taxon>
        <taxon>Pseudomonadati</taxon>
        <taxon>Nitrospinota/Tectimicrobiota group</taxon>
        <taxon>Nitrospinota</taxon>
        <taxon>Nitrospinia</taxon>
        <taxon>Nitrospinales</taxon>
        <taxon>Nitrospinaceae</taxon>
        <taxon>Candidatus Nitronauta</taxon>
    </lineage>
</organism>
<keyword evidence="7" id="KW-0282">Flagellum</keyword>
<feature type="domain" description="Flagellin C-terminal" evidence="6">
    <location>
        <begin position="424"/>
        <end position="506"/>
    </location>
</feature>
<dbReference type="PANTHER" id="PTHR42792:SF1">
    <property type="entry name" value="FLAGELLAR HOOK-ASSOCIATED PROTEIN 3"/>
    <property type="match status" value="1"/>
</dbReference>
<name>A0A7T0BUX6_9BACT</name>
<dbReference type="PANTHER" id="PTHR42792">
    <property type="entry name" value="FLAGELLIN"/>
    <property type="match status" value="1"/>
</dbReference>
<keyword evidence="4" id="KW-0175">Coiled coil</keyword>
<dbReference type="Proteomes" id="UP000594688">
    <property type="component" value="Chromosome"/>
</dbReference>
<gene>
    <name evidence="7" type="primary">flgL</name>
    <name evidence="7" type="ORF">G3M70_05685</name>
</gene>
<dbReference type="KEGG" id="nli:G3M70_05685"/>
<evidence type="ECO:0000313" key="7">
    <source>
        <dbReference type="EMBL" id="QPJ61405.1"/>
    </source>
</evidence>
<evidence type="ECO:0000259" key="6">
    <source>
        <dbReference type="Pfam" id="PF00700"/>
    </source>
</evidence>
<feature type="domain" description="Flagellin N-terminal" evidence="5">
    <location>
        <begin position="6"/>
        <end position="140"/>
    </location>
</feature>
<keyword evidence="3" id="KW-0975">Bacterial flagellum</keyword>
<evidence type="ECO:0000256" key="3">
    <source>
        <dbReference type="ARBA" id="ARBA00023143"/>
    </source>
</evidence>
<comment type="subcellular location">
    <subcellularLocation>
        <location evidence="1">Bacterial flagellum</location>
    </subcellularLocation>
</comment>
<dbReference type="InterPro" id="IPR001029">
    <property type="entry name" value="Flagellin_N"/>
</dbReference>
<dbReference type="Pfam" id="PF00700">
    <property type="entry name" value="Flagellin_C"/>
    <property type="match status" value="1"/>
</dbReference>
<dbReference type="InterPro" id="IPR046358">
    <property type="entry name" value="Flagellin_C"/>
</dbReference>
<reference evidence="7 8" key="1">
    <citation type="submission" date="2020-02" db="EMBL/GenBank/DDBJ databases">
        <title>Genomic and physiological characterization of two novel Nitrospinaceae genera.</title>
        <authorList>
            <person name="Mueller A.J."/>
            <person name="Jung M.-Y."/>
            <person name="Strachan C.R."/>
            <person name="Herbold C.W."/>
            <person name="Kirkegaard R.H."/>
            <person name="Daims H."/>
        </authorList>
    </citation>
    <scope>NUCLEOTIDE SEQUENCE [LARGE SCALE GENOMIC DNA]</scope>
    <source>
        <strain evidence="7">EB</strain>
    </source>
</reference>
<accession>A0A7T0BUX6</accession>
<dbReference type="InterPro" id="IPR013384">
    <property type="entry name" value="Flagell_FlgL"/>
</dbReference>
<evidence type="ECO:0000256" key="4">
    <source>
        <dbReference type="SAM" id="Coils"/>
    </source>
</evidence>
<dbReference type="AlphaFoldDB" id="A0A7T0BUX6"/>
<dbReference type="GO" id="GO:0071973">
    <property type="term" value="P:bacterial-type flagellum-dependent cell motility"/>
    <property type="evidence" value="ECO:0007669"/>
    <property type="project" value="InterPro"/>
</dbReference>
<dbReference type="Gene3D" id="1.20.1330.10">
    <property type="entry name" value="f41 fragment of flagellin, N-terminal domain"/>
    <property type="match status" value="2"/>
</dbReference>
<dbReference type="GO" id="GO:0009424">
    <property type="term" value="C:bacterial-type flagellum hook"/>
    <property type="evidence" value="ECO:0007669"/>
    <property type="project" value="InterPro"/>
</dbReference>
<dbReference type="EMBL" id="CP048685">
    <property type="protein sequence ID" value="QPJ61405.1"/>
    <property type="molecule type" value="Genomic_DNA"/>
</dbReference>
<dbReference type="Pfam" id="PF00669">
    <property type="entry name" value="Flagellin_N"/>
    <property type="match status" value="1"/>
</dbReference>
<dbReference type="NCBIfam" id="TIGR02550">
    <property type="entry name" value="flagell_flgL"/>
    <property type="match status" value="1"/>
</dbReference>
<evidence type="ECO:0000256" key="2">
    <source>
        <dbReference type="ARBA" id="ARBA00005709"/>
    </source>
</evidence>
<evidence type="ECO:0000256" key="1">
    <source>
        <dbReference type="ARBA" id="ARBA00004365"/>
    </source>
</evidence>
<feature type="coiled-coil region" evidence="4">
    <location>
        <begin position="426"/>
        <end position="453"/>
    </location>
</feature>
<proteinExistence type="inferred from homology"/>
<dbReference type="SUPFAM" id="SSF64518">
    <property type="entry name" value="Phase 1 flagellin"/>
    <property type="match status" value="1"/>
</dbReference>
<evidence type="ECO:0000313" key="8">
    <source>
        <dbReference type="Proteomes" id="UP000594688"/>
    </source>
</evidence>
<keyword evidence="7" id="KW-0969">Cilium</keyword>
<comment type="similarity">
    <text evidence="2">Belongs to the bacterial flagellin family.</text>
</comment>
<evidence type="ECO:0000259" key="5">
    <source>
        <dbReference type="Pfam" id="PF00669"/>
    </source>
</evidence>
<protein>
    <submittedName>
        <fullName evidence="7">Flagellar hook-associated protein 3</fullName>
    </submittedName>
</protein>
<sequence>MVDRVTNQAMQATALQNIFRITEGLFKANERIATGKRINNLSDDPTALRDSLSLKNSITQVNQFRRNIDNNTVFLQNADTALNSIGLGLIRARELSLGSLAGTDSAETRQFAAIELGNIIDQALQSANSRVKNNFLFSGTESRTEPFLKTAGSGVVYQGNSQRFEIQIANNSSVPLTLPGSEMLATDLNPILTGTTQLSNLNAGAGVPSGTFSITDRAGNSANINVAAGADINTVIGAINGAGLNVTAAINAQRNGLVLADSSTTIVGSLTVAEVGNGTTAQALGIEGRIDGNLQGRDIDPGVTGNTLISELNNGQGINLGSINIVNGATSGIVNLSAASTLNDVLTTINGAGLNVTATINSRGNALQVNSNSASSAAIIRDIGNGKTAEALGLGGGRNVFVVMSKLKEALEKDDTFGILASLDTLETTQTQLNNARAELGSIQRRLEATERIHESDVVTQTEQLSTVADADITEEASNVAQLDFALRATLNTSARILQPSLLDFLR</sequence>
<keyword evidence="7" id="KW-0966">Cell projection</keyword>